<proteinExistence type="predicted"/>
<dbReference type="Proteomes" id="UP001189429">
    <property type="component" value="Unassembled WGS sequence"/>
</dbReference>
<organism evidence="1 2">
    <name type="scientific">Prorocentrum cordatum</name>
    <dbReference type="NCBI Taxonomy" id="2364126"/>
    <lineage>
        <taxon>Eukaryota</taxon>
        <taxon>Sar</taxon>
        <taxon>Alveolata</taxon>
        <taxon>Dinophyceae</taxon>
        <taxon>Prorocentrales</taxon>
        <taxon>Prorocentraceae</taxon>
        <taxon>Prorocentrum</taxon>
    </lineage>
</organism>
<evidence type="ECO:0000313" key="1">
    <source>
        <dbReference type="EMBL" id="CAK0860142.1"/>
    </source>
</evidence>
<protein>
    <submittedName>
        <fullName evidence="1">Uncharacterized protein</fullName>
    </submittedName>
</protein>
<sequence length="285" mass="30693">MADPLFPTRGIPAGDPACCRVLSLVLAPWHGLVGSCGAGHWSYVDDRSLKTSTLGDLQSQLQVTQEFDAAVGLTENGGKRQMWAGSGAAEHLGIIAQPAAGLRPHLPPPRDGWDPVVDTARRARCVPGGAELREQVVKWALNEYMWAAPFVEHPPAALARECMKAISAQKSTWWCARRFWADKIMTHPSLALSCRALQAARGLPWSSMLEVALDTHCCKLGLRMADLPGPLPEGIWVVPGVGLDRRARVAAEALLPFRVAGRGRVDADPPLVWAGSINGVSLVRV</sequence>
<accession>A0ABN9UJZ7</accession>
<dbReference type="EMBL" id="CAUYUJ010015950">
    <property type="protein sequence ID" value="CAK0860142.1"/>
    <property type="molecule type" value="Genomic_DNA"/>
</dbReference>
<keyword evidence="2" id="KW-1185">Reference proteome</keyword>
<name>A0ABN9UJZ7_9DINO</name>
<evidence type="ECO:0000313" key="2">
    <source>
        <dbReference type="Proteomes" id="UP001189429"/>
    </source>
</evidence>
<reference evidence="1" key="1">
    <citation type="submission" date="2023-10" db="EMBL/GenBank/DDBJ databases">
        <authorList>
            <person name="Chen Y."/>
            <person name="Shah S."/>
            <person name="Dougan E. K."/>
            <person name="Thang M."/>
            <person name="Chan C."/>
        </authorList>
    </citation>
    <scope>NUCLEOTIDE SEQUENCE [LARGE SCALE GENOMIC DNA]</scope>
</reference>
<gene>
    <name evidence="1" type="ORF">PCOR1329_LOCUS49199</name>
</gene>
<comment type="caution">
    <text evidence="1">The sequence shown here is derived from an EMBL/GenBank/DDBJ whole genome shotgun (WGS) entry which is preliminary data.</text>
</comment>